<keyword evidence="2" id="KW-1133">Transmembrane helix</keyword>
<dbReference type="Pfam" id="PF08058">
    <property type="entry name" value="NPCC"/>
    <property type="match status" value="1"/>
</dbReference>
<feature type="region of interest" description="Disordered" evidence="1">
    <location>
        <begin position="32"/>
        <end position="55"/>
    </location>
</feature>
<name>A0ABR4NQN6_9SACH</name>
<keyword evidence="4" id="KW-1185">Reference proteome</keyword>
<gene>
    <name evidence="3" type="ORF">RNJ44_00930</name>
</gene>
<feature type="compositionally biased region" description="Polar residues" evidence="1">
    <location>
        <begin position="278"/>
        <end position="304"/>
    </location>
</feature>
<dbReference type="InterPro" id="IPR012578">
    <property type="entry name" value="Nucl_pore_cmplx"/>
</dbReference>
<keyword evidence="2" id="KW-0472">Membrane</keyword>
<comment type="caution">
    <text evidence="3">The sequence shown here is derived from an EMBL/GenBank/DDBJ whole genome shotgun (WGS) entry which is preliminary data.</text>
</comment>
<dbReference type="EMBL" id="JBEVYD010000009">
    <property type="protein sequence ID" value="KAL3230481.1"/>
    <property type="molecule type" value="Genomic_DNA"/>
</dbReference>
<protein>
    <submittedName>
        <fullName evidence="3">Uncharacterized protein</fullName>
    </submittedName>
</protein>
<evidence type="ECO:0000256" key="2">
    <source>
        <dbReference type="SAM" id="Phobius"/>
    </source>
</evidence>
<feature type="transmembrane region" description="Helical" evidence="2">
    <location>
        <begin position="177"/>
        <end position="198"/>
    </location>
</feature>
<dbReference type="Proteomes" id="UP001623330">
    <property type="component" value="Unassembled WGS sequence"/>
</dbReference>
<proteinExistence type="predicted"/>
<feature type="region of interest" description="Disordered" evidence="1">
    <location>
        <begin position="274"/>
        <end position="304"/>
    </location>
</feature>
<organism evidence="3 4">
    <name type="scientific">Nakaseomyces bracarensis</name>
    <dbReference type="NCBI Taxonomy" id="273131"/>
    <lineage>
        <taxon>Eukaryota</taxon>
        <taxon>Fungi</taxon>
        <taxon>Dikarya</taxon>
        <taxon>Ascomycota</taxon>
        <taxon>Saccharomycotina</taxon>
        <taxon>Saccharomycetes</taxon>
        <taxon>Saccharomycetales</taxon>
        <taxon>Saccharomycetaceae</taxon>
        <taxon>Nakaseomyces</taxon>
    </lineage>
</organism>
<keyword evidence="2" id="KW-0812">Transmembrane</keyword>
<evidence type="ECO:0000313" key="4">
    <source>
        <dbReference type="Proteomes" id="UP001623330"/>
    </source>
</evidence>
<reference evidence="3 4" key="1">
    <citation type="submission" date="2024-05" db="EMBL/GenBank/DDBJ databases">
        <title>Long read based assembly of the Candida bracarensis genome reveals expanded adhesin content.</title>
        <authorList>
            <person name="Marcet-Houben M."/>
            <person name="Ksiezopolska E."/>
            <person name="Gabaldon T."/>
        </authorList>
    </citation>
    <scope>NUCLEOTIDE SEQUENCE [LARGE SCALE GENOMIC DNA]</scope>
    <source>
        <strain evidence="3 4">CBM6</strain>
    </source>
</reference>
<dbReference type="PANTHER" id="PTHR28003:SF1">
    <property type="entry name" value="NUCLEOPORIN POM34"/>
    <property type="match status" value="1"/>
</dbReference>
<evidence type="ECO:0000313" key="3">
    <source>
        <dbReference type="EMBL" id="KAL3230481.1"/>
    </source>
</evidence>
<feature type="transmembrane region" description="Helical" evidence="2">
    <location>
        <begin position="113"/>
        <end position="134"/>
    </location>
</feature>
<dbReference type="PANTHER" id="PTHR28003">
    <property type="entry name" value="NUCLEOPORIN POM34"/>
    <property type="match status" value="1"/>
</dbReference>
<accession>A0ABR4NQN6</accession>
<evidence type="ECO:0000256" key="1">
    <source>
        <dbReference type="SAM" id="MobiDB-lite"/>
    </source>
</evidence>
<sequence>MSTRNNFTPVRPLSREQFHSLRERVVRETPRMYKSTGTTEPRSVGKTPIPLKAPATAPPVTITTSAITPTAKATPLLQDPLVNMSEHELMYESPVLETLASQSVNKGLEIQRVVVNLIAYAVWNLVLNFGSFYLTHTASGRALRDEWLTVDRLVVLLHIPRYPALLSLLHNYISMEYVRHMFTLLVIYNVMSSILRLVKRVNSRELKLSERQKMLLGFSEQNGTNTKKPHSVLKQNIQKDKIPAPTASTEAPAAVSPPPPYLFKTMESPMKKKMEQSGRPSSLFTSNNTNRSNAFSSSMVPSNNTKSVSFEPTIEYTRRTSVISTSTSMNGAGYIPSNKYAYMMNTPSPRKPF</sequence>